<accession>A0A6J4J753</accession>
<protein>
    <submittedName>
        <fullName evidence="1">Uncharacterized protein</fullName>
    </submittedName>
</protein>
<name>A0A6J4J753_9SPHI</name>
<reference evidence="1" key="1">
    <citation type="submission" date="2020-02" db="EMBL/GenBank/DDBJ databases">
        <authorList>
            <person name="Meier V. D."/>
        </authorList>
    </citation>
    <scope>NUCLEOTIDE SEQUENCE</scope>
    <source>
        <strain evidence="1">AVDCRST_MAG56</strain>
    </source>
</reference>
<dbReference type="EMBL" id="CADCTQ010000256">
    <property type="protein sequence ID" value="CAA9270305.1"/>
    <property type="molecule type" value="Genomic_DNA"/>
</dbReference>
<evidence type="ECO:0000313" key="1">
    <source>
        <dbReference type="EMBL" id="CAA9270305.1"/>
    </source>
</evidence>
<organism evidence="1">
    <name type="scientific">uncultured Cytophagales bacterium</name>
    <dbReference type="NCBI Taxonomy" id="158755"/>
    <lineage>
        <taxon>Bacteria</taxon>
        <taxon>Pseudomonadati</taxon>
        <taxon>Bacteroidota</taxon>
        <taxon>Sphingobacteriia</taxon>
        <taxon>Sphingobacteriales</taxon>
        <taxon>environmental samples</taxon>
    </lineage>
</organism>
<sequence>MLFFVQGQPHQPVKGRAATVLMYNQLLVNNEQVTRWACRWGQVMFATPPQIQRQNASFSH</sequence>
<gene>
    <name evidence="1" type="ORF">AVDCRST_MAG56-3007</name>
</gene>
<dbReference type="AlphaFoldDB" id="A0A6J4J753"/>
<proteinExistence type="predicted"/>